<proteinExistence type="inferred from homology"/>
<keyword evidence="1 3" id="KW-0560">Oxidoreductase</keyword>
<dbReference type="EC" id="1.8.4.11" evidence="1"/>
<dbReference type="PANTHER" id="PTHR43774">
    <property type="entry name" value="PEPTIDE METHIONINE SULFOXIDE REDUCTASE"/>
    <property type="match status" value="1"/>
</dbReference>
<reference evidence="4" key="1">
    <citation type="journal article" date="2019" name="Int. J. Syst. Evol. Microbiol.">
        <title>The Global Catalogue of Microorganisms (GCM) 10K type strain sequencing project: providing services to taxonomists for standard genome sequencing and annotation.</title>
        <authorList>
            <consortium name="The Broad Institute Genomics Platform"/>
            <consortium name="The Broad Institute Genome Sequencing Center for Infectious Disease"/>
            <person name="Wu L."/>
            <person name="Ma J."/>
        </authorList>
    </citation>
    <scope>NUCLEOTIDE SEQUENCE [LARGE SCALE GENOMIC DNA]</scope>
    <source>
        <strain evidence="4">LMG 24813</strain>
    </source>
</reference>
<dbReference type="EMBL" id="JBHSBV010000007">
    <property type="protein sequence ID" value="MFC4202999.1"/>
    <property type="molecule type" value="Genomic_DNA"/>
</dbReference>
<dbReference type="Pfam" id="PF01625">
    <property type="entry name" value="PMSR"/>
    <property type="match status" value="1"/>
</dbReference>
<organism evidence="3 4">
    <name type="scientific">Candidimonas humi</name>
    <dbReference type="NCBI Taxonomy" id="683355"/>
    <lineage>
        <taxon>Bacteria</taxon>
        <taxon>Pseudomonadati</taxon>
        <taxon>Pseudomonadota</taxon>
        <taxon>Betaproteobacteria</taxon>
        <taxon>Burkholderiales</taxon>
        <taxon>Alcaligenaceae</taxon>
        <taxon>Candidimonas</taxon>
    </lineage>
</organism>
<dbReference type="PANTHER" id="PTHR43774:SF1">
    <property type="entry name" value="PEPTIDE METHIONINE SULFOXIDE REDUCTASE MSRA 2"/>
    <property type="match status" value="1"/>
</dbReference>
<feature type="domain" description="Peptide methionine sulphoxide reductase MsrA" evidence="2">
    <location>
        <begin position="10"/>
        <end position="159"/>
    </location>
</feature>
<sequence length="179" mass="20045">MNPQDKTETVVLGGGCFWCTESVFSAVRGVISVTPGYSGGHVEHPSYEQVCGQNTGHIEVVEVRFDPAVISLETVLRIFFATHDPTTPDRQGADEGPQYASAIFYQSPQQEEVARRVMAQVQAELGVPVVTHLLPAQRFWPAEQYHHDYYAQHPEQGYCRMVISPKLAKFRKHFAELLA</sequence>
<keyword evidence="4" id="KW-1185">Reference proteome</keyword>
<evidence type="ECO:0000259" key="2">
    <source>
        <dbReference type="Pfam" id="PF01625"/>
    </source>
</evidence>
<feature type="active site" evidence="1">
    <location>
        <position position="16"/>
    </location>
</feature>
<accession>A0ABV8P1D8</accession>
<protein>
    <recommendedName>
        <fullName evidence="1">Peptide methionine sulfoxide reductase MsrA</fullName>
        <shortName evidence="1">Protein-methionine-S-oxide reductase</shortName>
        <ecNumber evidence="1">1.8.4.11</ecNumber>
    </recommendedName>
    <alternativeName>
        <fullName evidence="1">Peptide-methionine (S)-S-oxide reductase</fullName>
        <shortName evidence="1">Peptide Met(O) reductase</shortName>
    </alternativeName>
</protein>
<comment type="catalytic activity">
    <reaction evidence="1">
        <text>L-methionyl-[protein] + [thioredoxin]-disulfide + H2O = L-methionyl-(S)-S-oxide-[protein] + [thioredoxin]-dithiol</text>
        <dbReference type="Rhea" id="RHEA:14217"/>
        <dbReference type="Rhea" id="RHEA-COMP:10698"/>
        <dbReference type="Rhea" id="RHEA-COMP:10700"/>
        <dbReference type="Rhea" id="RHEA-COMP:12313"/>
        <dbReference type="Rhea" id="RHEA-COMP:12315"/>
        <dbReference type="ChEBI" id="CHEBI:15377"/>
        <dbReference type="ChEBI" id="CHEBI:16044"/>
        <dbReference type="ChEBI" id="CHEBI:29950"/>
        <dbReference type="ChEBI" id="CHEBI:44120"/>
        <dbReference type="ChEBI" id="CHEBI:50058"/>
        <dbReference type="EC" id="1.8.4.11"/>
    </reaction>
</comment>
<comment type="similarity">
    <text evidence="1">Belongs to the MsrA Met sulfoxide reductase family.</text>
</comment>
<dbReference type="RefSeq" id="WP_217965271.1">
    <property type="nucleotide sequence ID" value="NZ_JAHTBN010000006.1"/>
</dbReference>
<comment type="function">
    <text evidence="1">Has an important function as a repair enzyme for proteins that have been inactivated by oxidation. Catalyzes the reversible oxidation-reduction of methionine sulfoxide in proteins to methionine.</text>
</comment>
<evidence type="ECO:0000256" key="1">
    <source>
        <dbReference type="HAMAP-Rule" id="MF_01401"/>
    </source>
</evidence>
<evidence type="ECO:0000313" key="3">
    <source>
        <dbReference type="EMBL" id="MFC4202999.1"/>
    </source>
</evidence>
<dbReference type="HAMAP" id="MF_01401">
    <property type="entry name" value="MsrA"/>
    <property type="match status" value="1"/>
</dbReference>
<dbReference type="Proteomes" id="UP001595848">
    <property type="component" value="Unassembled WGS sequence"/>
</dbReference>
<dbReference type="GO" id="GO:0008113">
    <property type="term" value="F:peptide-methionine (S)-S-oxide reductase activity"/>
    <property type="evidence" value="ECO:0007669"/>
    <property type="project" value="UniProtKB-EC"/>
</dbReference>
<evidence type="ECO:0000313" key="4">
    <source>
        <dbReference type="Proteomes" id="UP001595848"/>
    </source>
</evidence>
<comment type="catalytic activity">
    <reaction evidence="1">
        <text>[thioredoxin]-disulfide + L-methionine + H2O = L-methionine (S)-S-oxide + [thioredoxin]-dithiol</text>
        <dbReference type="Rhea" id="RHEA:19993"/>
        <dbReference type="Rhea" id="RHEA-COMP:10698"/>
        <dbReference type="Rhea" id="RHEA-COMP:10700"/>
        <dbReference type="ChEBI" id="CHEBI:15377"/>
        <dbReference type="ChEBI" id="CHEBI:29950"/>
        <dbReference type="ChEBI" id="CHEBI:50058"/>
        <dbReference type="ChEBI" id="CHEBI:57844"/>
        <dbReference type="ChEBI" id="CHEBI:58772"/>
        <dbReference type="EC" id="1.8.4.11"/>
    </reaction>
</comment>
<gene>
    <name evidence="1 3" type="primary">msrA</name>
    <name evidence="3" type="ORF">ACFOY1_18775</name>
</gene>
<dbReference type="InterPro" id="IPR002569">
    <property type="entry name" value="Met_Sox_Rdtase_MsrA_dom"/>
</dbReference>
<name>A0ABV8P1D8_9BURK</name>
<comment type="caution">
    <text evidence="3">The sequence shown here is derived from an EMBL/GenBank/DDBJ whole genome shotgun (WGS) entry which is preliminary data.</text>
</comment>
<dbReference type="NCBIfam" id="TIGR00401">
    <property type="entry name" value="msrA"/>
    <property type="match status" value="1"/>
</dbReference>